<dbReference type="Proteomes" id="UP000812287">
    <property type="component" value="Unassembled WGS sequence"/>
</dbReference>
<dbReference type="EMBL" id="MU250523">
    <property type="protein sequence ID" value="KAG7452669.1"/>
    <property type="molecule type" value="Genomic_DNA"/>
</dbReference>
<evidence type="ECO:0000256" key="1">
    <source>
        <dbReference type="SAM" id="MobiDB-lite"/>
    </source>
</evidence>
<gene>
    <name evidence="2" type="ORF">BT62DRAFT_17713</name>
</gene>
<keyword evidence="3" id="KW-1185">Reference proteome</keyword>
<comment type="caution">
    <text evidence="2">The sequence shown here is derived from an EMBL/GenBank/DDBJ whole genome shotgun (WGS) entry which is preliminary data.</text>
</comment>
<organism evidence="2 3">
    <name type="scientific">Guyanagaster necrorhizus</name>
    <dbReference type="NCBI Taxonomy" id="856835"/>
    <lineage>
        <taxon>Eukaryota</taxon>
        <taxon>Fungi</taxon>
        <taxon>Dikarya</taxon>
        <taxon>Basidiomycota</taxon>
        <taxon>Agaricomycotina</taxon>
        <taxon>Agaricomycetes</taxon>
        <taxon>Agaricomycetidae</taxon>
        <taxon>Agaricales</taxon>
        <taxon>Marasmiineae</taxon>
        <taxon>Physalacriaceae</taxon>
        <taxon>Guyanagaster</taxon>
    </lineage>
</organism>
<evidence type="ECO:0000313" key="3">
    <source>
        <dbReference type="Proteomes" id="UP000812287"/>
    </source>
</evidence>
<protein>
    <submittedName>
        <fullName evidence="2">Uncharacterized protein</fullName>
    </submittedName>
</protein>
<feature type="region of interest" description="Disordered" evidence="1">
    <location>
        <begin position="35"/>
        <end position="76"/>
    </location>
</feature>
<feature type="compositionally biased region" description="Polar residues" evidence="1">
    <location>
        <begin position="39"/>
        <end position="57"/>
    </location>
</feature>
<dbReference type="GeneID" id="66102232"/>
<dbReference type="AlphaFoldDB" id="A0A9P7W5P5"/>
<sequence length="76" mass="8633">MACAYLLSLDGHLAPSLKRSYRGKERAKMRAEDIRQAMPDSSNDSSATMANTFSHVESPQCKEYHHQLHRPMELCP</sequence>
<name>A0A9P7W5P5_9AGAR</name>
<feature type="compositionally biased region" description="Basic and acidic residues" evidence="1">
    <location>
        <begin position="60"/>
        <end position="76"/>
    </location>
</feature>
<dbReference type="RefSeq" id="XP_043046169.1">
    <property type="nucleotide sequence ID" value="XM_043179936.1"/>
</dbReference>
<evidence type="ECO:0000313" key="2">
    <source>
        <dbReference type="EMBL" id="KAG7452669.1"/>
    </source>
</evidence>
<accession>A0A9P7W5P5</accession>
<reference evidence="2" key="1">
    <citation type="submission" date="2020-11" db="EMBL/GenBank/DDBJ databases">
        <title>Adaptations for nitrogen fixation in a non-lichenized fungal sporocarp promotes dispersal by wood-feeding termites.</title>
        <authorList>
            <consortium name="DOE Joint Genome Institute"/>
            <person name="Koch R.A."/>
            <person name="Yoon G."/>
            <person name="Arayal U."/>
            <person name="Lail K."/>
            <person name="Amirebrahimi M."/>
            <person name="Labutti K."/>
            <person name="Lipzen A."/>
            <person name="Riley R."/>
            <person name="Barry K."/>
            <person name="Henrissat B."/>
            <person name="Grigoriev I.V."/>
            <person name="Herr J.R."/>
            <person name="Aime M.C."/>
        </authorList>
    </citation>
    <scope>NUCLEOTIDE SEQUENCE</scope>
    <source>
        <strain evidence="2">MCA 3950</strain>
    </source>
</reference>
<proteinExistence type="predicted"/>